<reference evidence="15" key="1">
    <citation type="journal article" date="2019" name="Int. J. Syst. Evol. Microbiol.">
        <title>The Global Catalogue of Microorganisms (GCM) 10K type strain sequencing project: providing services to taxonomists for standard genome sequencing and annotation.</title>
        <authorList>
            <consortium name="The Broad Institute Genomics Platform"/>
            <consortium name="The Broad Institute Genome Sequencing Center for Infectious Disease"/>
            <person name="Wu L."/>
            <person name="Ma J."/>
        </authorList>
    </citation>
    <scope>NUCLEOTIDE SEQUENCE [LARGE SCALE GENOMIC DNA]</scope>
    <source>
        <strain evidence="15">CGMCC 1.15809</strain>
    </source>
</reference>
<feature type="domain" description="HAMP" evidence="13">
    <location>
        <begin position="167"/>
        <end position="220"/>
    </location>
</feature>
<dbReference type="InterPro" id="IPR005467">
    <property type="entry name" value="His_kinase_dom"/>
</dbReference>
<evidence type="ECO:0000256" key="11">
    <source>
        <dbReference type="SAM" id="MobiDB-lite"/>
    </source>
</evidence>
<evidence type="ECO:0000256" key="6">
    <source>
        <dbReference type="ARBA" id="ARBA00022692"/>
    </source>
</evidence>
<accession>A0ABW1FBV9</accession>
<keyword evidence="5" id="KW-0808">Transferase</keyword>
<protein>
    <recommendedName>
        <fullName evidence="3">histidine kinase</fullName>
        <ecNumber evidence="3">2.7.13.3</ecNumber>
    </recommendedName>
</protein>
<keyword evidence="15" id="KW-1185">Reference proteome</keyword>
<evidence type="ECO:0000256" key="2">
    <source>
        <dbReference type="ARBA" id="ARBA00004236"/>
    </source>
</evidence>
<evidence type="ECO:0000256" key="5">
    <source>
        <dbReference type="ARBA" id="ARBA00022679"/>
    </source>
</evidence>
<dbReference type="Gene3D" id="3.30.565.10">
    <property type="entry name" value="Histidine kinase-like ATPase, C-terminal domain"/>
    <property type="match status" value="1"/>
</dbReference>
<dbReference type="PANTHER" id="PTHR45436">
    <property type="entry name" value="SENSOR HISTIDINE KINASE YKOH"/>
    <property type="match status" value="1"/>
</dbReference>
<organism evidence="14 15">
    <name type="scientific">Streptomyces ramulosus</name>
    <dbReference type="NCBI Taxonomy" id="47762"/>
    <lineage>
        <taxon>Bacteria</taxon>
        <taxon>Bacillati</taxon>
        <taxon>Actinomycetota</taxon>
        <taxon>Actinomycetes</taxon>
        <taxon>Kitasatosporales</taxon>
        <taxon>Streptomycetaceae</taxon>
        <taxon>Streptomyces</taxon>
    </lineage>
</organism>
<dbReference type="SMART" id="SM00388">
    <property type="entry name" value="HisKA"/>
    <property type="match status" value="1"/>
</dbReference>
<dbReference type="InterPro" id="IPR036890">
    <property type="entry name" value="HATPase_C_sf"/>
</dbReference>
<evidence type="ECO:0000256" key="7">
    <source>
        <dbReference type="ARBA" id="ARBA00022777"/>
    </source>
</evidence>
<dbReference type="PROSITE" id="PS50109">
    <property type="entry name" value="HIS_KIN"/>
    <property type="match status" value="1"/>
</dbReference>
<dbReference type="InterPro" id="IPR003660">
    <property type="entry name" value="HAMP_dom"/>
</dbReference>
<evidence type="ECO:0000313" key="14">
    <source>
        <dbReference type="EMBL" id="MFC5891937.1"/>
    </source>
</evidence>
<gene>
    <name evidence="14" type="ORF">ACFP3M_03760</name>
</gene>
<dbReference type="SUPFAM" id="SSF55874">
    <property type="entry name" value="ATPase domain of HSP90 chaperone/DNA topoisomerase II/histidine kinase"/>
    <property type="match status" value="1"/>
</dbReference>
<dbReference type="InterPro" id="IPR003661">
    <property type="entry name" value="HisK_dim/P_dom"/>
</dbReference>
<dbReference type="SUPFAM" id="SSF47384">
    <property type="entry name" value="Homodimeric domain of signal transducing histidine kinase"/>
    <property type="match status" value="1"/>
</dbReference>
<evidence type="ECO:0000256" key="3">
    <source>
        <dbReference type="ARBA" id="ARBA00012438"/>
    </source>
</evidence>
<dbReference type="PANTHER" id="PTHR45436:SF5">
    <property type="entry name" value="SENSOR HISTIDINE KINASE TRCS"/>
    <property type="match status" value="1"/>
</dbReference>
<dbReference type="Gene3D" id="1.10.287.130">
    <property type="match status" value="1"/>
</dbReference>
<feature type="compositionally biased region" description="Basic and acidic residues" evidence="11">
    <location>
        <begin position="437"/>
        <end position="448"/>
    </location>
</feature>
<comment type="caution">
    <text evidence="14">The sequence shown here is derived from an EMBL/GenBank/DDBJ whole genome shotgun (WGS) entry which is preliminary data.</text>
</comment>
<feature type="region of interest" description="Disordered" evidence="11">
    <location>
        <begin position="426"/>
        <end position="448"/>
    </location>
</feature>
<dbReference type="SMART" id="SM00387">
    <property type="entry name" value="HATPase_c"/>
    <property type="match status" value="1"/>
</dbReference>
<dbReference type="GO" id="GO:0016301">
    <property type="term" value="F:kinase activity"/>
    <property type="evidence" value="ECO:0007669"/>
    <property type="project" value="UniProtKB-KW"/>
</dbReference>
<evidence type="ECO:0000256" key="10">
    <source>
        <dbReference type="ARBA" id="ARBA00023136"/>
    </source>
</evidence>
<evidence type="ECO:0000313" key="15">
    <source>
        <dbReference type="Proteomes" id="UP001596241"/>
    </source>
</evidence>
<dbReference type="InterPro" id="IPR003594">
    <property type="entry name" value="HATPase_dom"/>
</dbReference>
<evidence type="ECO:0000259" key="13">
    <source>
        <dbReference type="PROSITE" id="PS50885"/>
    </source>
</evidence>
<keyword evidence="7 14" id="KW-0418">Kinase</keyword>
<evidence type="ECO:0000259" key="12">
    <source>
        <dbReference type="PROSITE" id="PS50109"/>
    </source>
</evidence>
<dbReference type="Gene3D" id="6.10.340.10">
    <property type="match status" value="1"/>
</dbReference>
<dbReference type="PROSITE" id="PS50885">
    <property type="entry name" value="HAMP"/>
    <property type="match status" value="1"/>
</dbReference>
<dbReference type="Pfam" id="PF00672">
    <property type="entry name" value="HAMP"/>
    <property type="match status" value="1"/>
</dbReference>
<evidence type="ECO:0000256" key="4">
    <source>
        <dbReference type="ARBA" id="ARBA00022553"/>
    </source>
</evidence>
<comment type="catalytic activity">
    <reaction evidence="1">
        <text>ATP + protein L-histidine = ADP + protein N-phospho-L-histidine.</text>
        <dbReference type="EC" id="2.7.13.3"/>
    </reaction>
</comment>
<dbReference type="CDD" id="cd06225">
    <property type="entry name" value="HAMP"/>
    <property type="match status" value="1"/>
</dbReference>
<keyword evidence="8" id="KW-1133">Transmembrane helix</keyword>
<dbReference type="RefSeq" id="WP_345080426.1">
    <property type="nucleotide sequence ID" value="NZ_BAAAWG010000006.1"/>
</dbReference>
<dbReference type="EC" id="2.7.13.3" evidence="3"/>
<sequence>MMLRTKIAAVVFAAAALAIAFIAAVSYRNVGSLLSDELDRGLGDRAETVIAALAASRTPPARPDMTEQVVPARGPARLLSPGHPPLPVSAVDRRVARTGKGTSREDVTVDGTEYGVLTRPLPGGRAVMVGQSYERVERLDQAFLRRISWTTVLASGVSALVSWLALRRILRPVRRLAHVTGRITTTQDLSTPLPPAGADEVGRLTRSFEAMLTALRRSRAQQQQLVQDASHELRTPLTSVRASAELLQRARGRLAPEDEEQILTTLVTETTALDDLVRELVDLATDRYTAEDPAVVDLPAAAEDSAHRHRQLTGRTITLTVARPVPVFARPRALQRCIDNLLSNAVKFSPDTTPVTVHITGTRLAVRDLGPGIAPAEQDAVFHRFHRGPHTQTTPGSGLGLAIVHDLITTDHGTVFARTAPEGGAEVGFELPPHGGGAREGRTARTRG</sequence>
<dbReference type="Pfam" id="PF00512">
    <property type="entry name" value="HisKA"/>
    <property type="match status" value="1"/>
</dbReference>
<keyword evidence="10" id="KW-0472">Membrane</keyword>
<dbReference type="EMBL" id="JBHSPW010000001">
    <property type="protein sequence ID" value="MFC5891937.1"/>
    <property type="molecule type" value="Genomic_DNA"/>
</dbReference>
<feature type="domain" description="Histidine kinase" evidence="12">
    <location>
        <begin position="228"/>
        <end position="435"/>
    </location>
</feature>
<dbReference type="Proteomes" id="UP001596241">
    <property type="component" value="Unassembled WGS sequence"/>
</dbReference>
<dbReference type="SUPFAM" id="SSF158472">
    <property type="entry name" value="HAMP domain-like"/>
    <property type="match status" value="1"/>
</dbReference>
<name>A0ABW1FBV9_9ACTN</name>
<dbReference type="InterPro" id="IPR036097">
    <property type="entry name" value="HisK_dim/P_sf"/>
</dbReference>
<dbReference type="InterPro" id="IPR050428">
    <property type="entry name" value="TCS_sensor_his_kinase"/>
</dbReference>
<keyword evidence="9" id="KW-0902">Two-component regulatory system</keyword>
<keyword evidence="6" id="KW-0812">Transmembrane</keyword>
<evidence type="ECO:0000256" key="9">
    <source>
        <dbReference type="ARBA" id="ARBA00023012"/>
    </source>
</evidence>
<dbReference type="PRINTS" id="PR00344">
    <property type="entry name" value="BCTRLSENSOR"/>
</dbReference>
<dbReference type="InterPro" id="IPR004358">
    <property type="entry name" value="Sig_transdc_His_kin-like_C"/>
</dbReference>
<keyword evidence="4" id="KW-0597">Phosphoprotein</keyword>
<evidence type="ECO:0000256" key="8">
    <source>
        <dbReference type="ARBA" id="ARBA00022989"/>
    </source>
</evidence>
<dbReference type="CDD" id="cd00075">
    <property type="entry name" value="HATPase"/>
    <property type="match status" value="1"/>
</dbReference>
<evidence type="ECO:0000256" key="1">
    <source>
        <dbReference type="ARBA" id="ARBA00000085"/>
    </source>
</evidence>
<proteinExistence type="predicted"/>
<comment type="subcellular location">
    <subcellularLocation>
        <location evidence="2">Cell membrane</location>
    </subcellularLocation>
</comment>
<dbReference type="SMART" id="SM00304">
    <property type="entry name" value="HAMP"/>
    <property type="match status" value="1"/>
</dbReference>
<dbReference type="CDD" id="cd00082">
    <property type="entry name" value="HisKA"/>
    <property type="match status" value="1"/>
</dbReference>
<dbReference type="Pfam" id="PF02518">
    <property type="entry name" value="HATPase_c"/>
    <property type="match status" value="1"/>
</dbReference>